<dbReference type="InterPro" id="IPR016163">
    <property type="entry name" value="Ald_DH_C"/>
</dbReference>
<sequence length="489" mass="52484">MTDLLSVWLKTPSLLETRAYVNGQWIESDRKFDVTDPATGRLVAQVSDFDVATTTKAIDAAQAAGPAWAALTGKERSTILRRWHDLLIENADDLATILTAEMGKPWAEARGEILYGASFIEWFAEEAKRVYGDVIPGHQRDKRIMVLKQPVGVVGSITPWNFPNAMIARKVAPALAAGCTFVARPAELTPLSALAMAVLAERAGVPAGVFNVIPSTDASGVGQELCTNPKVRKITFTGSTRVGRILMEQAAGTIKKMSLELGGNAPFIVFDDADLDQAIDGAMIAKFRNNGQTCVCANRIYVQDSVYDAFAAKLADKVQTLQVGNGFDQDVTTGPLINDAALRKVEAHISDAVGKGAKILTGGARSDMGGTFFTPTVLRDVNQHMVVCHEETFGPLAALVRFETEDEVIAMANDSDFGLAAYFYARDLSRVWRVAEALESGMVGVNTGLISTEVAPFGGIKQSGLGREGSKYGIEDFLEIKNICLGGMA</sequence>
<dbReference type="Gene3D" id="3.40.605.10">
    <property type="entry name" value="Aldehyde Dehydrogenase, Chain A, domain 1"/>
    <property type="match status" value="1"/>
</dbReference>
<evidence type="ECO:0000259" key="5">
    <source>
        <dbReference type="Pfam" id="PF00171"/>
    </source>
</evidence>
<dbReference type="CDD" id="cd07103">
    <property type="entry name" value="ALDH_F5_SSADH_GabD"/>
    <property type="match status" value="1"/>
</dbReference>
<dbReference type="AlphaFoldDB" id="A0A1B1A9M3"/>
<dbReference type="GO" id="GO:0004777">
    <property type="term" value="F:succinate-semialdehyde dehydrogenase (NAD+) activity"/>
    <property type="evidence" value="ECO:0007669"/>
    <property type="project" value="TreeGrafter"/>
</dbReference>
<dbReference type="PANTHER" id="PTHR43353:SF5">
    <property type="entry name" value="SUCCINATE-SEMIALDEHYDE DEHYDROGENASE, MITOCHONDRIAL"/>
    <property type="match status" value="1"/>
</dbReference>
<dbReference type="GO" id="GO:0009450">
    <property type="term" value="P:gamma-aminobutyric acid catabolic process"/>
    <property type="evidence" value="ECO:0007669"/>
    <property type="project" value="InterPro"/>
</dbReference>
<comment type="similarity">
    <text evidence="1 4">Belongs to the aldehyde dehydrogenase family.</text>
</comment>
<dbReference type="Proteomes" id="UP000013243">
    <property type="component" value="Plasmid unnamed1"/>
</dbReference>
<dbReference type="FunFam" id="3.40.309.10:FF:000004">
    <property type="entry name" value="Succinate-semialdehyde dehydrogenase I"/>
    <property type="match status" value="1"/>
</dbReference>
<feature type="active site" evidence="3">
    <location>
        <position position="260"/>
    </location>
</feature>
<dbReference type="InterPro" id="IPR015590">
    <property type="entry name" value="Aldehyde_DH_dom"/>
</dbReference>
<dbReference type="InterPro" id="IPR010102">
    <property type="entry name" value="Succ_semiAld_DH"/>
</dbReference>
<evidence type="ECO:0000256" key="1">
    <source>
        <dbReference type="ARBA" id="ARBA00009986"/>
    </source>
</evidence>
<geneLocation type="plasmid" evidence="6 7">
    <name>unnamed1</name>
</geneLocation>
<gene>
    <name evidence="6" type="primary">gabD</name>
    <name evidence="6" type="ORF">K529_021070</name>
</gene>
<dbReference type="RefSeq" id="WP_040641608.1">
    <property type="nucleotide sequence ID" value="NZ_CP015231.1"/>
</dbReference>
<dbReference type="EMBL" id="CP015231">
    <property type="protein sequence ID" value="ANP43250.1"/>
    <property type="molecule type" value="Genomic_DNA"/>
</dbReference>
<organism evidence="6 7">
    <name type="scientific">Tritonibacter mobilis F1926</name>
    <dbReference type="NCBI Taxonomy" id="1265309"/>
    <lineage>
        <taxon>Bacteria</taxon>
        <taxon>Pseudomonadati</taxon>
        <taxon>Pseudomonadota</taxon>
        <taxon>Alphaproteobacteria</taxon>
        <taxon>Rhodobacterales</taxon>
        <taxon>Paracoccaceae</taxon>
        <taxon>Tritonibacter</taxon>
    </lineage>
</organism>
<feature type="domain" description="Aldehyde dehydrogenase" evidence="5">
    <location>
        <begin position="25"/>
        <end position="483"/>
    </location>
</feature>
<dbReference type="Pfam" id="PF00171">
    <property type="entry name" value="Aldedh"/>
    <property type="match status" value="1"/>
</dbReference>
<dbReference type="FunFam" id="3.40.605.10:FF:000005">
    <property type="entry name" value="Succinate-semialdehyde dehydrogenase I"/>
    <property type="match status" value="1"/>
</dbReference>
<evidence type="ECO:0000256" key="3">
    <source>
        <dbReference type="PROSITE-ProRule" id="PRU10007"/>
    </source>
</evidence>
<keyword evidence="6" id="KW-0614">Plasmid</keyword>
<evidence type="ECO:0000313" key="7">
    <source>
        <dbReference type="Proteomes" id="UP000013243"/>
    </source>
</evidence>
<dbReference type="InterPro" id="IPR016162">
    <property type="entry name" value="Ald_DH_N"/>
</dbReference>
<name>A0A1B1A9M3_9RHOB</name>
<evidence type="ECO:0000313" key="6">
    <source>
        <dbReference type="EMBL" id="ANP43250.1"/>
    </source>
</evidence>
<dbReference type="GeneID" id="28252383"/>
<dbReference type="SUPFAM" id="SSF53720">
    <property type="entry name" value="ALDH-like"/>
    <property type="match status" value="1"/>
</dbReference>
<dbReference type="GO" id="GO:0005829">
    <property type="term" value="C:cytosol"/>
    <property type="evidence" value="ECO:0007669"/>
    <property type="project" value="TreeGrafter"/>
</dbReference>
<dbReference type="InterPro" id="IPR050740">
    <property type="entry name" value="Aldehyde_DH_Superfamily"/>
</dbReference>
<dbReference type="InterPro" id="IPR016160">
    <property type="entry name" value="Ald_DH_CS_CYS"/>
</dbReference>
<reference evidence="6 7" key="1">
    <citation type="journal article" date="2016" name="ISME J.">
        <title>Global occurrence and heterogeneity of the Roseobacter-clade species Ruegeria mobilis.</title>
        <authorList>
            <person name="Sonnenschein E."/>
            <person name="Gram L."/>
        </authorList>
    </citation>
    <scope>NUCLEOTIDE SEQUENCE [LARGE SCALE GENOMIC DNA]</scope>
    <source>
        <strain evidence="6 7">F1926</strain>
        <plasmid evidence="6 7">unnamed1</plasmid>
    </source>
</reference>
<accession>A0A1B1A9M3</accession>
<dbReference type="Gene3D" id="3.40.309.10">
    <property type="entry name" value="Aldehyde Dehydrogenase, Chain A, domain 2"/>
    <property type="match status" value="1"/>
</dbReference>
<dbReference type="NCBIfam" id="TIGR01780">
    <property type="entry name" value="SSADH"/>
    <property type="match status" value="1"/>
</dbReference>
<keyword evidence="2 4" id="KW-0560">Oxidoreductase</keyword>
<dbReference type="PROSITE" id="PS00687">
    <property type="entry name" value="ALDEHYDE_DEHYDR_GLU"/>
    <property type="match status" value="1"/>
</dbReference>
<dbReference type="PANTHER" id="PTHR43353">
    <property type="entry name" value="SUCCINATE-SEMIALDEHYDE DEHYDROGENASE, MITOCHONDRIAL"/>
    <property type="match status" value="1"/>
</dbReference>
<dbReference type="OrthoDB" id="9812625at2"/>
<dbReference type="InterPro" id="IPR016161">
    <property type="entry name" value="Ald_DH/histidinol_DH"/>
</dbReference>
<proteinExistence type="inferred from homology"/>
<evidence type="ECO:0000256" key="4">
    <source>
        <dbReference type="RuleBase" id="RU003345"/>
    </source>
</evidence>
<evidence type="ECO:0000256" key="2">
    <source>
        <dbReference type="ARBA" id="ARBA00023002"/>
    </source>
</evidence>
<dbReference type="InterPro" id="IPR029510">
    <property type="entry name" value="Ald_DH_CS_GLU"/>
</dbReference>
<dbReference type="PROSITE" id="PS00070">
    <property type="entry name" value="ALDEHYDE_DEHYDR_CYS"/>
    <property type="match status" value="1"/>
</dbReference>
<protein>
    <submittedName>
        <fullName evidence="6">Succinate-semialdehyde dehydrogenase (NADP(+))</fullName>
    </submittedName>
</protein>
<dbReference type="KEGG" id="rmb:K529_021070"/>